<dbReference type="SUPFAM" id="SSF52540">
    <property type="entry name" value="P-loop containing nucleoside triphosphate hydrolases"/>
    <property type="match status" value="1"/>
</dbReference>
<name>A0A1Y0EI60_9RHOB</name>
<feature type="region of interest" description="Disordered" evidence="4">
    <location>
        <begin position="532"/>
        <end position="551"/>
    </location>
</feature>
<dbReference type="Proteomes" id="UP000195273">
    <property type="component" value="Chromosome"/>
</dbReference>
<evidence type="ECO:0000256" key="1">
    <source>
        <dbReference type="ARBA" id="ARBA00006611"/>
    </source>
</evidence>
<dbReference type="GO" id="GO:0016887">
    <property type="term" value="F:ATP hydrolysis activity"/>
    <property type="evidence" value="ECO:0007669"/>
    <property type="project" value="TreeGrafter"/>
</dbReference>
<keyword evidence="7" id="KW-1185">Reference proteome</keyword>
<evidence type="ECO:0000259" key="5">
    <source>
        <dbReference type="Pfam" id="PF00437"/>
    </source>
</evidence>
<sequence>MFFNRKKVTPARSLSAPQLDNGTYDVGTQYFRQRCAVLAGGVVLVAKEFKADPKVLSERSTLIAQGRIPEVSDINVVSLNEVADAYNARAPRSSDKVDTTAVNSAEVRETIESLLADLAAARTSDLDIILRDFHTDLRMKVGGKWHDIPYQWTRADGKIMLDALFNAREEGSGQSTREIRSFQSFSITSTDTLRLPHGVVKLRGERGPHETAADVGDHHTFRFFYSEGDKNTSSLSDLGLDEDIIDAIDWMCSRKDGGFIIGGATGDGKSTTLIRAIQLLIGKKQGHTKVVSIEDPVEMRLEHPSVLQIPVSSSGDGANRDEAYRKALMHFSRSNPDVGLVSEIRDASGGKQVLQFISSGHTVFTTIHVLSANEILFRLISMGIPPSEVARPGLFKLLMQQTLVQCLCSDCAVAYDGTQTLPAYLRGLDPANLSRLRFRNPEGCASCLRDYVGVGRIAWAGYERLRAVGEVIEPDNTYLGLVRDQNSVGALEHWLKPESRGGLGGQTIGQKVRQMVLLGQIDPNNVDWLGGGEASRRPRKLQNTVALKEQR</sequence>
<comment type="similarity">
    <text evidence="1">Belongs to the GSP E family.</text>
</comment>
<dbReference type="GO" id="GO:0005886">
    <property type="term" value="C:plasma membrane"/>
    <property type="evidence" value="ECO:0007669"/>
    <property type="project" value="TreeGrafter"/>
</dbReference>
<dbReference type="Gene3D" id="3.40.50.300">
    <property type="entry name" value="P-loop containing nucleotide triphosphate hydrolases"/>
    <property type="match status" value="1"/>
</dbReference>
<evidence type="ECO:0000256" key="2">
    <source>
        <dbReference type="ARBA" id="ARBA00022741"/>
    </source>
</evidence>
<protein>
    <submittedName>
        <fullName evidence="6">Toxin coregulated pilus biosynthesis protein T</fullName>
    </submittedName>
</protein>
<dbReference type="OrthoDB" id="9804785at2"/>
<dbReference type="AlphaFoldDB" id="A0A1Y0EI60"/>
<dbReference type="PANTHER" id="PTHR30258">
    <property type="entry name" value="TYPE II SECRETION SYSTEM PROTEIN GSPE-RELATED"/>
    <property type="match status" value="1"/>
</dbReference>
<evidence type="ECO:0000256" key="3">
    <source>
        <dbReference type="ARBA" id="ARBA00022840"/>
    </source>
</evidence>
<dbReference type="InterPro" id="IPR027417">
    <property type="entry name" value="P-loop_NTPase"/>
</dbReference>
<dbReference type="Pfam" id="PF00437">
    <property type="entry name" value="T2SSE"/>
    <property type="match status" value="1"/>
</dbReference>
<dbReference type="RefSeq" id="WP_087212208.1">
    <property type="nucleotide sequence ID" value="NZ_CP021431.1"/>
</dbReference>
<accession>A0A1Y0EI60</accession>
<dbReference type="PANTHER" id="PTHR30258:SF2">
    <property type="entry name" value="COMG OPERON PROTEIN 1"/>
    <property type="match status" value="1"/>
</dbReference>
<proteinExistence type="inferred from homology"/>
<evidence type="ECO:0000313" key="7">
    <source>
        <dbReference type="Proteomes" id="UP000195273"/>
    </source>
</evidence>
<dbReference type="InterPro" id="IPR001482">
    <property type="entry name" value="T2SS/T4SS_dom"/>
</dbReference>
<keyword evidence="2" id="KW-0547">Nucleotide-binding</keyword>
<organism evidence="6 7">
    <name type="scientific">Yoonia vestfoldensis</name>
    <dbReference type="NCBI Taxonomy" id="245188"/>
    <lineage>
        <taxon>Bacteria</taxon>
        <taxon>Pseudomonadati</taxon>
        <taxon>Pseudomonadota</taxon>
        <taxon>Alphaproteobacteria</taxon>
        <taxon>Rhodobacterales</taxon>
        <taxon>Paracoccaceae</taxon>
        <taxon>Yoonia</taxon>
    </lineage>
</organism>
<dbReference type="EMBL" id="CP021431">
    <property type="protein sequence ID" value="ARU03129.1"/>
    <property type="molecule type" value="Genomic_DNA"/>
</dbReference>
<reference evidence="6 7" key="1">
    <citation type="submission" date="2017-05" db="EMBL/GenBank/DDBJ databases">
        <title>Genome Sequence of Loktanella vestfoldensis Strain SMR4r Isolated from a Culture of the Diatom Skeletonema marinoi.</title>
        <authorList>
            <person name="Topel M."/>
            <person name="Pinder M.I.M."/>
            <person name="Johansson O.N."/>
            <person name="Kourtchenko O."/>
            <person name="Godhe A."/>
            <person name="Clarke A.K."/>
        </authorList>
    </citation>
    <scope>NUCLEOTIDE SEQUENCE [LARGE SCALE GENOMIC DNA]</scope>
    <source>
        <strain evidence="6 7">SMR4r</strain>
    </source>
</reference>
<dbReference type="GO" id="GO:0005524">
    <property type="term" value="F:ATP binding"/>
    <property type="evidence" value="ECO:0007669"/>
    <property type="project" value="UniProtKB-KW"/>
</dbReference>
<evidence type="ECO:0000313" key="6">
    <source>
        <dbReference type="EMBL" id="ARU03129.1"/>
    </source>
</evidence>
<gene>
    <name evidence="6" type="primary">tcpT</name>
    <name evidence="6" type="ORF">LOKVESSMR4R_03864</name>
</gene>
<feature type="domain" description="Bacterial type II secretion system protein E" evidence="5">
    <location>
        <begin position="215"/>
        <end position="455"/>
    </location>
</feature>
<keyword evidence="3" id="KW-0067">ATP-binding</keyword>
<dbReference type="KEGG" id="lvs:LOKVESSMR4R_03864"/>
<evidence type="ECO:0000256" key="4">
    <source>
        <dbReference type="SAM" id="MobiDB-lite"/>
    </source>
</evidence>